<dbReference type="Pfam" id="PF00905">
    <property type="entry name" value="Transpeptidase"/>
    <property type="match status" value="1"/>
</dbReference>
<comment type="caution">
    <text evidence="4">The sequence shown here is derived from an EMBL/GenBank/DDBJ whole genome shotgun (WGS) entry which is preliminary data.</text>
</comment>
<sequence length="442" mass="46351">MNRQIRLVGAGIMVLFVAIFVKLNYLQLVHAKALNNSPTNGTKVVNEFDKPRGAIISSDGVTLAQSVAAPKGSSFAYQRLYPTGPLFADVTGYYSFIYGADGAEKTYNDLLTGAVQKSGFPTNLTDLQQLLTAKSSAQNITLTVNDKLQQVARNGLAGRDGSVVALDPSTGAILAMYSNPSYNPESLSQLSTVAEEKAWKQLLAAPGNPLSPGAYRNIWPPGSSFKVVTSSAVYDRKPSLANKSFPRLSGLPLPQTSHLLHNFAGEVCGGQILELFTVSCDTGFGKIGLDLGAHNLYREATQFGFDAVPPIDLPAAAASVFPKPSTFVANRPTLAYSAIGQEDVAASPLEMAMVVGAIADHGTMMTPHILASVSNSQGRVVSHYTDKVWKHATSPATAAKVTTLMESVVNSPNGTGVAAAIPGVEVAGKTGTAETGSPPSHT</sequence>
<dbReference type="Proteomes" id="UP000437736">
    <property type="component" value="Unassembled WGS sequence"/>
</dbReference>
<keyword evidence="5" id="KW-1185">Reference proteome</keyword>
<dbReference type="EMBL" id="WJHE01000810">
    <property type="protein sequence ID" value="MST34010.1"/>
    <property type="molecule type" value="Genomic_DNA"/>
</dbReference>
<dbReference type="Pfam" id="PF21922">
    <property type="entry name" value="PBP_dimer_2"/>
    <property type="match status" value="1"/>
</dbReference>
<keyword evidence="1" id="KW-0812">Transmembrane</keyword>
<name>A0ABW9QWS2_9ACTN</name>
<dbReference type="InterPro" id="IPR050515">
    <property type="entry name" value="Beta-lactam/transpept"/>
</dbReference>
<dbReference type="Gene3D" id="3.90.1310.10">
    <property type="entry name" value="Penicillin-binding protein 2a (Domain 2)"/>
    <property type="match status" value="1"/>
</dbReference>
<evidence type="ECO:0000256" key="1">
    <source>
        <dbReference type="SAM" id="Phobius"/>
    </source>
</evidence>
<keyword evidence="1" id="KW-0472">Membrane</keyword>
<dbReference type="InterPro" id="IPR001460">
    <property type="entry name" value="PCN-bd_Tpept"/>
</dbReference>
<accession>A0ABW9QWS2</accession>
<evidence type="ECO:0000313" key="5">
    <source>
        <dbReference type="Proteomes" id="UP000437736"/>
    </source>
</evidence>
<organism evidence="4 5">
    <name type="scientific">Acidiferrimicrobium australe</name>
    <dbReference type="NCBI Taxonomy" id="2664430"/>
    <lineage>
        <taxon>Bacteria</taxon>
        <taxon>Bacillati</taxon>
        <taxon>Actinomycetota</taxon>
        <taxon>Acidimicrobiia</taxon>
        <taxon>Acidimicrobiales</taxon>
        <taxon>Acidimicrobiaceae</taxon>
        <taxon>Acidiferrimicrobium</taxon>
    </lineage>
</organism>
<reference evidence="4 5" key="1">
    <citation type="submission" date="2019-11" db="EMBL/GenBank/DDBJ databases">
        <title>Acidiferrimicrobium australis gen. nov., sp. nov., an acidophilic and obligately heterotrophic, member of the Actinobacteria that catalyses dissimilatory oxido- reduction of iron isolated from metal-rich acidic water in Chile.</title>
        <authorList>
            <person name="Gonzalez D."/>
            <person name="Huber K."/>
            <person name="Hedrich S."/>
            <person name="Rojas-Villalobos C."/>
            <person name="Quatrini R."/>
            <person name="Dinamarca M.A."/>
            <person name="Schwarz A."/>
            <person name="Canales C."/>
            <person name="Nancucheo I."/>
        </authorList>
    </citation>
    <scope>NUCLEOTIDE SEQUENCE [LARGE SCALE GENOMIC DNA]</scope>
    <source>
        <strain evidence="4 5">USS-CCA1</strain>
    </source>
</reference>
<dbReference type="Gene3D" id="3.40.710.10">
    <property type="entry name" value="DD-peptidase/beta-lactamase superfamily"/>
    <property type="match status" value="1"/>
</dbReference>
<feature type="non-terminal residue" evidence="4">
    <location>
        <position position="442"/>
    </location>
</feature>
<dbReference type="InterPro" id="IPR012338">
    <property type="entry name" value="Beta-lactam/transpept-like"/>
</dbReference>
<gene>
    <name evidence="4" type="ORF">GHK86_14935</name>
</gene>
<proteinExistence type="predicted"/>
<feature type="domain" description="Penicillin binding protein A dimerisation" evidence="3">
    <location>
        <begin position="52"/>
        <end position="118"/>
    </location>
</feature>
<dbReference type="InterPro" id="IPR054120">
    <property type="entry name" value="PBPA_dimer"/>
</dbReference>
<evidence type="ECO:0000313" key="4">
    <source>
        <dbReference type="EMBL" id="MST34010.1"/>
    </source>
</evidence>
<evidence type="ECO:0000259" key="3">
    <source>
        <dbReference type="Pfam" id="PF21922"/>
    </source>
</evidence>
<dbReference type="PANTHER" id="PTHR30627:SF24">
    <property type="entry name" value="PENICILLIN-BINDING PROTEIN 4B"/>
    <property type="match status" value="1"/>
</dbReference>
<dbReference type="SUPFAM" id="SSF56601">
    <property type="entry name" value="beta-lactamase/transpeptidase-like"/>
    <property type="match status" value="1"/>
</dbReference>
<evidence type="ECO:0000259" key="2">
    <source>
        <dbReference type="Pfam" id="PF00905"/>
    </source>
</evidence>
<feature type="transmembrane region" description="Helical" evidence="1">
    <location>
        <begin position="7"/>
        <end position="26"/>
    </location>
</feature>
<protein>
    <submittedName>
        <fullName evidence="4">Penicillin-binding protein 2</fullName>
    </submittedName>
</protein>
<keyword evidence="1" id="KW-1133">Transmembrane helix</keyword>
<feature type="domain" description="Penicillin-binding protein transpeptidase" evidence="2">
    <location>
        <begin position="161"/>
        <end position="438"/>
    </location>
</feature>
<dbReference type="PANTHER" id="PTHR30627">
    <property type="entry name" value="PEPTIDOGLYCAN D,D-TRANSPEPTIDASE"/>
    <property type="match status" value="1"/>
</dbReference>